<keyword evidence="1" id="KW-0812">Transmembrane</keyword>
<gene>
    <name evidence="2" type="ORF">UY22_C0035G0018</name>
</gene>
<name>A0A0G1UE20_9BACT</name>
<dbReference type="AlphaFoldDB" id="A0A0G1UE20"/>
<reference evidence="2 3" key="1">
    <citation type="journal article" date="2015" name="Nature">
        <title>rRNA introns, odd ribosomes, and small enigmatic genomes across a large radiation of phyla.</title>
        <authorList>
            <person name="Brown C.T."/>
            <person name="Hug L.A."/>
            <person name="Thomas B.C."/>
            <person name="Sharon I."/>
            <person name="Castelle C.J."/>
            <person name="Singh A."/>
            <person name="Wilkins M.J."/>
            <person name="Williams K.H."/>
            <person name="Banfield J.F."/>
        </authorList>
    </citation>
    <scope>NUCLEOTIDE SEQUENCE [LARGE SCALE GENOMIC DNA]</scope>
</reference>
<protein>
    <submittedName>
        <fullName evidence="2">Uncharacterized protein</fullName>
    </submittedName>
</protein>
<organism evidence="2 3">
    <name type="scientific">Candidatus Amesbacteria bacterium GW2011_GWC1_48_10</name>
    <dbReference type="NCBI Taxonomy" id="1618365"/>
    <lineage>
        <taxon>Bacteria</taxon>
        <taxon>Candidatus Amesiibacteriota</taxon>
    </lineage>
</organism>
<feature type="transmembrane region" description="Helical" evidence="1">
    <location>
        <begin position="28"/>
        <end position="61"/>
    </location>
</feature>
<dbReference type="EMBL" id="LCPE01000035">
    <property type="protein sequence ID" value="KKU92376.1"/>
    <property type="molecule type" value="Genomic_DNA"/>
</dbReference>
<accession>A0A0G1UE20</accession>
<evidence type="ECO:0000256" key="1">
    <source>
        <dbReference type="SAM" id="Phobius"/>
    </source>
</evidence>
<evidence type="ECO:0000313" key="3">
    <source>
        <dbReference type="Proteomes" id="UP000034877"/>
    </source>
</evidence>
<keyword evidence="1" id="KW-1133">Transmembrane helix</keyword>
<comment type="caution">
    <text evidence="2">The sequence shown here is derived from an EMBL/GenBank/DDBJ whole genome shotgun (WGS) entry which is preliminary data.</text>
</comment>
<sequence length="79" mass="8665">MPLEINREALLQEKNRLENEARSSKRLAIILGIAYIGFVSGTVYLDAAGLILCTLPFFMLIESNLIASSESAAAKLQRP</sequence>
<evidence type="ECO:0000313" key="2">
    <source>
        <dbReference type="EMBL" id="KKU92376.1"/>
    </source>
</evidence>
<dbReference type="Proteomes" id="UP000034877">
    <property type="component" value="Unassembled WGS sequence"/>
</dbReference>
<proteinExistence type="predicted"/>
<keyword evidence="1" id="KW-0472">Membrane</keyword>